<dbReference type="Pfam" id="PF12229">
    <property type="entry name" value="PG_binding_4"/>
    <property type="match status" value="1"/>
</dbReference>
<dbReference type="InterPro" id="IPR022029">
    <property type="entry name" value="YoaR-like_PG-bd"/>
</dbReference>
<accession>A0A2M8WUP5</accession>
<evidence type="ECO:0000313" key="5">
    <source>
        <dbReference type="Proteomes" id="UP000231586"/>
    </source>
</evidence>
<dbReference type="OrthoDB" id="9813301at2"/>
<sequence>MEQQHVVAPDGRPEADDTDLLQGVGSEPAPSRTWRVLAVLGGSALLLVGLYAAAQWYVADKVPRGTTVAGVALGGLDVHAAEQKLAADLADRTTQPVQVVAGASKARIDPVKAGLTVDVDATVEPLATFDLSPQRLWHAAFGGTAVDPVVRVDDAALAPRLASVAKKAAVAPRDGAVTFVGGSATSTSARPGAALDTAGAKAALVSSWLRTDGPVVLPVTAVAPKVDDDAVQDALVVAGTLTSAPVELTVGRKHVTLPSDALARVARFSRDGSSLKLSLDADGLRTAVVSRAPKGTFTAPRDATLVFVKGEPRVRDGRNGSTVHADTVLAAVVPVATRRGDRHATVRLSVKEPALTAERLRALRVTERVSSFSTALTSDTVRTANIRTGAAKVSGTVVQPGETFSMLDALAPITLAGGYHAAHVISDGQLVDGVGGGLSQMATTTYNAAFFAGLDIVTHKPHSFYISRYPVGREATLAMPSVDMKFTNDTPYGVAVQAWISGNRLHVALWSTPYYTVATTTSARSDVVPRHTIRNASPSCVADPGGQPGFTVSVRRVVSRLDGTQVKDETNRWTYNPENTVICTKGD</sequence>
<proteinExistence type="predicted"/>
<dbReference type="RefSeq" id="WP_100348630.1">
    <property type="nucleotide sequence ID" value="NZ_PGTZ01000006.1"/>
</dbReference>
<keyword evidence="2" id="KW-0472">Membrane</keyword>
<reference evidence="4 5" key="1">
    <citation type="submission" date="2017-11" db="EMBL/GenBank/DDBJ databases">
        <title>Genomic Encyclopedia of Archaeal and Bacterial Type Strains, Phase II (KMG-II): From Individual Species to Whole Genera.</title>
        <authorList>
            <person name="Goeker M."/>
        </authorList>
    </citation>
    <scope>NUCLEOTIDE SEQUENCE [LARGE SCALE GENOMIC DNA]</scope>
    <source>
        <strain evidence="4 5">DSM 22413</strain>
    </source>
</reference>
<evidence type="ECO:0000256" key="2">
    <source>
        <dbReference type="SAM" id="Phobius"/>
    </source>
</evidence>
<feature type="region of interest" description="Disordered" evidence="1">
    <location>
        <begin position="1"/>
        <end position="28"/>
    </location>
</feature>
<keyword evidence="2" id="KW-0812">Transmembrane</keyword>
<feature type="transmembrane region" description="Helical" evidence="2">
    <location>
        <begin position="36"/>
        <end position="58"/>
    </location>
</feature>
<dbReference type="PANTHER" id="PTHR35788">
    <property type="entry name" value="EXPORTED PROTEIN-RELATED"/>
    <property type="match status" value="1"/>
</dbReference>
<feature type="domain" description="YoaR-like putative peptidoglycan binding" evidence="3">
    <location>
        <begin position="114"/>
        <end position="205"/>
    </location>
</feature>
<dbReference type="Proteomes" id="UP000231586">
    <property type="component" value="Unassembled WGS sequence"/>
</dbReference>
<evidence type="ECO:0000256" key="1">
    <source>
        <dbReference type="SAM" id="MobiDB-lite"/>
    </source>
</evidence>
<comment type="caution">
    <text evidence="4">The sequence shown here is derived from an EMBL/GenBank/DDBJ whole genome shotgun (WGS) entry which is preliminary data.</text>
</comment>
<name>A0A2M8WUP5_9MICO</name>
<keyword evidence="5" id="KW-1185">Reference proteome</keyword>
<dbReference type="InterPro" id="IPR052913">
    <property type="entry name" value="Glycopeptide_resist_protein"/>
</dbReference>
<dbReference type="InterPro" id="IPR007391">
    <property type="entry name" value="Vancomycin_resist_VanW"/>
</dbReference>
<keyword evidence="2" id="KW-1133">Transmembrane helix</keyword>
<dbReference type="AlphaFoldDB" id="A0A2M8WUP5"/>
<gene>
    <name evidence="4" type="ORF">CLV34_0479</name>
</gene>
<dbReference type="Pfam" id="PF04294">
    <property type="entry name" value="VanW"/>
    <property type="match status" value="1"/>
</dbReference>
<evidence type="ECO:0000313" key="4">
    <source>
        <dbReference type="EMBL" id="PJI94634.1"/>
    </source>
</evidence>
<dbReference type="EMBL" id="PGTZ01000006">
    <property type="protein sequence ID" value="PJI94634.1"/>
    <property type="molecule type" value="Genomic_DNA"/>
</dbReference>
<evidence type="ECO:0000259" key="3">
    <source>
        <dbReference type="Pfam" id="PF12229"/>
    </source>
</evidence>
<protein>
    <submittedName>
        <fullName evidence="4">Vancomycin resistance protein YoaR</fullName>
    </submittedName>
</protein>
<organism evidence="4 5">
    <name type="scientific">Luteimicrobium subarcticum</name>
    <dbReference type="NCBI Taxonomy" id="620910"/>
    <lineage>
        <taxon>Bacteria</taxon>
        <taxon>Bacillati</taxon>
        <taxon>Actinomycetota</taxon>
        <taxon>Actinomycetes</taxon>
        <taxon>Micrococcales</taxon>
        <taxon>Luteimicrobium</taxon>
    </lineage>
</organism>
<dbReference type="PANTHER" id="PTHR35788:SF1">
    <property type="entry name" value="EXPORTED PROTEIN"/>
    <property type="match status" value="1"/>
</dbReference>